<reference evidence="1 2" key="1">
    <citation type="journal article" date="2022" name="Hortic Res">
        <title>A haplotype resolved chromosomal level avocado genome allows analysis of novel avocado genes.</title>
        <authorList>
            <person name="Nath O."/>
            <person name="Fletcher S.J."/>
            <person name="Hayward A."/>
            <person name="Shaw L.M."/>
            <person name="Masouleh A.K."/>
            <person name="Furtado A."/>
            <person name="Henry R.J."/>
            <person name="Mitter N."/>
        </authorList>
    </citation>
    <scope>NUCLEOTIDE SEQUENCE [LARGE SCALE GENOMIC DNA]</scope>
    <source>
        <strain evidence="2">cv. Hass</strain>
    </source>
</reference>
<dbReference type="EMBL" id="CM056813">
    <property type="protein sequence ID" value="KAJ8642209.1"/>
    <property type="molecule type" value="Genomic_DNA"/>
</dbReference>
<gene>
    <name evidence="1" type="ORF">MRB53_018903</name>
</gene>
<sequence>MKIGFLIAIPEFPENRKSSKEIGPQEEDSTKSSTKQSSSLHLEQKQSSLKSQIYRDPTEEIMKFQDQAPETDLLWLGGLGVVVEPWPPLRSRLFSSPVAFPNGFEIFSMMSLAIFFFISPRSGYGFPLAFSRRSVSWEDISPTKKKKTAIRETETEIGNDKRAQ</sequence>
<comment type="caution">
    <text evidence="1">The sequence shown here is derived from an EMBL/GenBank/DDBJ whole genome shotgun (WGS) entry which is preliminary data.</text>
</comment>
<accession>A0ACC2MA55</accession>
<proteinExistence type="predicted"/>
<keyword evidence="2" id="KW-1185">Reference proteome</keyword>
<organism evidence="1 2">
    <name type="scientific">Persea americana</name>
    <name type="common">Avocado</name>
    <dbReference type="NCBI Taxonomy" id="3435"/>
    <lineage>
        <taxon>Eukaryota</taxon>
        <taxon>Viridiplantae</taxon>
        <taxon>Streptophyta</taxon>
        <taxon>Embryophyta</taxon>
        <taxon>Tracheophyta</taxon>
        <taxon>Spermatophyta</taxon>
        <taxon>Magnoliopsida</taxon>
        <taxon>Magnoliidae</taxon>
        <taxon>Laurales</taxon>
        <taxon>Lauraceae</taxon>
        <taxon>Persea</taxon>
    </lineage>
</organism>
<evidence type="ECO:0000313" key="2">
    <source>
        <dbReference type="Proteomes" id="UP001234297"/>
    </source>
</evidence>
<evidence type="ECO:0000313" key="1">
    <source>
        <dbReference type="EMBL" id="KAJ8642209.1"/>
    </source>
</evidence>
<protein>
    <submittedName>
        <fullName evidence="1">Uncharacterized protein</fullName>
    </submittedName>
</protein>
<dbReference type="Proteomes" id="UP001234297">
    <property type="component" value="Chromosome 5"/>
</dbReference>
<name>A0ACC2MA55_PERAE</name>